<name>A0A915JG11_ROMCU</name>
<feature type="region of interest" description="Disordered" evidence="1">
    <location>
        <begin position="1"/>
        <end position="39"/>
    </location>
</feature>
<dbReference type="WBParaSite" id="nRc.2.0.1.t24797-RA">
    <property type="protein sequence ID" value="nRc.2.0.1.t24797-RA"/>
    <property type="gene ID" value="nRc.2.0.1.g24797"/>
</dbReference>
<organism evidence="2 3">
    <name type="scientific">Romanomermis culicivorax</name>
    <name type="common">Nematode worm</name>
    <dbReference type="NCBI Taxonomy" id="13658"/>
    <lineage>
        <taxon>Eukaryota</taxon>
        <taxon>Metazoa</taxon>
        <taxon>Ecdysozoa</taxon>
        <taxon>Nematoda</taxon>
        <taxon>Enoplea</taxon>
        <taxon>Dorylaimia</taxon>
        <taxon>Mermithida</taxon>
        <taxon>Mermithoidea</taxon>
        <taxon>Mermithidae</taxon>
        <taxon>Romanomermis</taxon>
    </lineage>
</organism>
<dbReference type="AlphaFoldDB" id="A0A915JG11"/>
<evidence type="ECO:0000256" key="1">
    <source>
        <dbReference type="SAM" id="MobiDB-lite"/>
    </source>
</evidence>
<accession>A0A915JG11</accession>
<evidence type="ECO:0000313" key="3">
    <source>
        <dbReference type="WBParaSite" id="nRc.2.0.1.t24797-RA"/>
    </source>
</evidence>
<evidence type="ECO:0000313" key="2">
    <source>
        <dbReference type="Proteomes" id="UP000887565"/>
    </source>
</evidence>
<dbReference type="Proteomes" id="UP000887565">
    <property type="component" value="Unplaced"/>
</dbReference>
<keyword evidence="2" id="KW-1185">Reference proteome</keyword>
<protein>
    <submittedName>
        <fullName evidence="3">Uncharacterized protein</fullName>
    </submittedName>
</protein>
<feature type="compositionally biased region" description="Basic residues" evidence="1">
    <location>
        <begin position="9"/>
        <end position="18"/>
    </location>
</feature>
<proteinExistence type="predicted"/>
<sequence length="317" mass="36354">PKLLPVPKVLKKKKKKQKDKWNKSPDLSDDEDPALQPRSIFDDPKRLQAAVTLAMKSNLSDRLIKLLNFPVSPMYKLAIRDRLQYETDPGLPPIPHEVDDEWIERVTADQPLRKRTYQDGDWFRRLTSFMLLAALLASPCSAAEYTYVNDLLLRLPQNMDSAMRSVFYTCMWYCTDSNPGWRLIDWMNRIPEREPSFASDGGTYVCNRLALRLIIFNEEFHMETSLEQIDIDQSDYTVNRHSPKLLPSTEVSALPMPAAPSDITATTTQITDFLNLTLNKVSNLAWVLMDESTPIQHAAMDDETNTTTDQMLTDIPE</sequence>
<reference evidence="3" key="1">
    <citation type="submission" date="2022-11" db="UniProtKB">
        <authorList>
            <consortium name="WormBaseParasite"/>
        </authorList>
    </citation>
    <scope>IDENTIFICATION</scope>
</reference>